<dbReference type="AlphaFoldDB" id="A0A8S1B6H4"/>
<organism evidence="1 3">
    <name type="scientific">Arctia plantaginis</name>
    <name type="common">Wood tiger moth</name>
    <name type="synonym">Phalaena plantaginis</name>
    <dbReference type="NCBI Taxonomy" id="874455"/>
    <lineage>
        <taxon>Eukaryota</taxon>
        <taxon>Metazoa</taxon>
        <taxon>Ecdysozoa</taxon>
        <taxon>Arthropoda</taxon>
        <taxon>Hexapoda</taxon>
        <taxon>Insecta</taxon>
        <taxon>Pterygota</taxon>
        <taxon>Neoptera</taxon>
        <taxon>Endopterygota</taxon>
        <taxon>Lepidoptera</taxon>
        <taxon>Glossata</taxon>
        <taxon>Ditrysia</taxon>
        <taxon>Noctuoidea</taxon>
        <taxon>Erebidae</taxon>
        <taxon>Arctiinae</taxon>
        <taxon>Arctia</taxon>
    </lineage>
</organism>
<comment type="caution">
    <text evidence="1">The sequence shown here is derived from an EMBL/GenBank/DDBJ whole genome shotgun (WGS) entry which is preliminary data.</text>
</comment>
<keyword evidence="3" id="KW-1185">Reference proteome</keyword>
<protein>
    <submittedName>
        <fullName evidence="1">Uncharacterized protein</fullName>
    </submittedName>
</protein>
<evidence type="ECO:0000313" key="4">
    <source>
        <dbReference type="Proteomes" id="UP000494256"/>
    </source>
</evidence>
<evidence type="ECO:0000313" key="2">
    <source>
        <dbReference type="EMBL" id="CAB3258752.1"/>
    </source>
</evidence>
<dbReference type="EMBL" id="CADEBC010000570">
    <property type="protein sequence ID" value="CAB3255167.1"/>
    <property type="molecule type" value="Genomic_DNA"/>
</dbReference>
<proteinExistence type="predicted"/>
<gene>
    <name evidence="1" type="ORF">APLA_LOCUS14748</name>
    <name evidence="2" type="ORF">APLA_LOCUS16371</name>
</gene>
<dbReference type="EMBL" id="CADEBD010000665">
    <property type="protein sequence ID" value="CAB3258752.1"/>
    <property type="molecule type" value="Genomic_DNA"/>
</dbReference>
<dbReference type="OrthoDB" id="5984028at2759"/>
<dbReference type="Proteomes" id="UP000494256">
    <property type="component" value="Unassembled WGS sequence"/>
</dbReference>
<evidence type="ECO:0000313" key="1">
    <source>
        <dbReference type="EMBL" id="CAB3255167.1"/>
    </source>
</evidence>
<reference evidence="3 4" key="1">
    <citation type="submission" date="2020-04" db="EMBL/GenBank/DDBJ databases">
        <authorList>
            <person name="Wallbank WR R."/>
            <person name="Pardo Diaz C."/>
            <person name="Kozak K."/>
            <person name="Martin S."/>
            <person name="Jiggins C."/>
            <person name="Moest M."/>
            <person name="Warren A I."/>
            <person name="Byers J.R.P. K."/>
            <person name="Montejo-Kovacevich G."/>
            <person name="Yen C E."/>
        </authorList>
    </citation>
    <scope>NUCLEOTIDE SEQUENCE [LARGE SCALE GENOMIC DNA]</scope>
</reference>
<accession>A0A8S1B6H4</accession>
<evidence type="ECO:0000313" key="3">
    <source>
        <dbReference type="Proteomes" id="UP000494106"/>
    </source>
</evidence>
<dbReference type="Proteomes" id="UP000494106">
    <property type="component" value="Unassembled WGS sequence"/>
</dbReference>
<sequence length="94" mass="10701">MLQRVIETTTTTIPRTIIVKLATPLLRDTFLAKVKRFNKANPNDKINTNHIGIGGTKMPVYVLEHLSPTNKKVHAAARQRKPDKELKFVWIKQG</sequence>
<name>A0A8S1B6H4_ARCPL</name>